<evidence type="ECO:0000313" key="5">
    <source>
        <dbReference type="EMBL" id="OBZ82783.1"/>
    </source>
</evidence>
<organism evidence="5 6">
    <name type="scientific">Choanephora cucurbitarum</name>
    <dbReference type="NCBI Taxonomy" id="101091"/>
    <lineage>
        <taxon>Eukaryota</taxon>
        <taxon>Fungi</taxon>
        <taxon>Fungi incertae sedis</taxon>
        <taxon>Mucoromycota</taxon>
        <taxon>Mucoromycotina</taxon>
        <taxon>Mucoromycetes</taxon>
        <taxon>Mucorales</taxon>
        <taxon>Mucorineae</taxon>
        <taxon>Choanephoraceae</taxon>
        <taxon>Choanephoroideae</taxon>
        <taxon>Choanephora</taxon>
    </lineage>
</organism>
<dbReference type="InterPro" id="IPR033121">
    <property type="entry name" value="PEPTIDASE_A1"/>
</dbReference>
<dbReference type="InterPro" id="IPR021109">
    <property type="entry name" value="Peptidase_aspartic_dom_sf"/>
</dbReference>
<dbReference type="PRINTS" id="PR00792">
    <property type="entry name" value="PEPSIN"/>
</dbReference>
<dbReference type="Pfam" id="PF00026">
    <property type="entry name" value="Asp"/>
    <property type="match status" value="1"/>
</dbReference>
<name>A0A1C7N128_9FUNG</name>
<accession>A0A1C7N128</accession>
<evidence type="ECO:0000256" key="3">
    <source>
        <dbReference type="SAM" id="SignalP"/>
    </source>
</evidence>
<comment type="similarity">
    <text evidence="1">Belongs to the peptidase A1 family.</text>
</comment>
<evidence type="ECO:0000256" key="1">
    <source>
        <dbReference type="ARBA" id="ARBA00007447"/>
    </source>
</evidence>
<evidence type="ECO:0000259" key="4">
    <source>
        <dbReference type="PROSITE" id="PS51767"/>
    </source>
</evidence>
<dbReference type="InterPro" id="IPR034164">
    <property type="entry name" value="Pepsin-like_dom"/>
</dbReference>
<comment type="caution">
    <text evidence="5">The sequence shown here is derived from an EMBL/GenBank/DDBJ whole genome shotgun (WGS) entry which is preliminary data.</text>
</comment>
<dbReference type="OrthoDB" id="771136at2759"/>
<dbReference type="PANTHER" id="PTHR47966">
    <property type="entry name" value="BETA-SITE APP-CLEAVING ENZYME, ISOFORM A-RELATED"/>
    <property type="match status" value="1"/>
</dbReference>
<feature type="domain" description="Peptidase A1" evidence="4">
    <location>
        <begin position="61"/>
        <end position="429"/>
    </location>
</feature>
<feature type="active site" evidence="2">
    <location>
        <position position="295"/>
    </location>
</feature>
<proteinExistence type="inferred from homology"/>
<dbReference type="STRING" id="101091.A0A1C7N128"/>
<gene>
    <name evidence="5" type="primary">CARP_3</name>
    <name evidence="5" type="ORF">A0J61_09166</name>
</gene>
<dbReference type="Proteomes" id="UP000093000">
    <property type="component" value="Unassembled WGS sequence"/>
</dbReference>
<dbReference type="GO" id="GO:0006508">
    <property type="term" value="P:proteolysis"/>
    <property type="evidence" value="ECO:0007669"/>
    <property type="project" value="InterPro"/>
</dbReference>
<dbReference type="CDD" id="cd05471">
    <property type="entry name" value="pepsin_like"/>
    <property type="match status" value="1"/>
</dbReference>
<dbReference type="InParanoid" id="A0A1C7N128"/>
<feature type="active site" evidence="2">
    <location>
        <position position="79"/>
    </location>
</feature>
<dbReference type="PANTHER" id="PTHR47966:SF51">
    <property type="entry name" value="BETA-SITE APP-CLEAVING ENZYME, ISOFORM A-RELATED"/>
    <property type="match status" value="1"/>
</dbReference>
<evidence type="ECO:0000313" key="6">
    <source>
        <dbReference type="Proteomes" id="UP000093000"/>
    </source>
</evidence>
<feature type="chain" id="PRO_5008889417" evidence="3">
    <location>
        <begin position="24"/>
        <end position="478"/>
    </location>
</feature>
<dbReference type="AlphaFoldDB" id="A0A1C7N128"/>
<dbReference type="InterPro" id="IPR001461">
    <property type="entry name" value="Aspartic_peptidase_A1"/>
</dbReference>
<feature type="signal peptide" evidence="3">
    <location>
        <begin position="1"/>
        <end position="23"/>
    </location>
</feature>
<dbReference type="PROSITE" id="PS51767">
    <property type="entry name" value="PEPTIDASE_A1"/>
    <property type="match status" value="1"/>
</dbReference>
<dbReference type="SUPFAM" id="SSF50630">
    <property type="entry name" value="Acid proteases"/>
    <property type="match status" value="1"/>
</dbReference>
<keyword evidence="3" id="KW-0732">Signal</keyword>
<dbReference type="GO" id="GO:0004190">
    <property type="term" value="F:aspartic-type endopeptidase activity"/>
    <property type="evidence" value="ECO:0007669"/>
    <property type="project" value="InterPro"/>
</dbReference>
<dbReference type="EMBL" id="LUGH01000788">
    <property type="protein sequence ID" value="OBZ82783.1"/>
    <property type="molecule type" value="Genomic_DNA"/>
</dbReference>
<reference evidence="5 6" key="1">
    <citation type="submission" date="2016-03" db="EMBL/GenBank/DDBJ databases">
        <title>Choanephora cucurbitarum.</title>
        <authorList>
            <person name="Min B."/>
            <person name="Park H."/>
            <person name="Park J.-H."/>
            <person name="Shin H.-D."/>
            <person name="Choi I.-G."/>
        </authorList>
    </citation>
    <scope>NUCLEOTIDE SEQUENCE [LARGE SCALE GENOMIC DNA]</scope>
    <source>
        <strain evidence="5 6">KUS-F28377</strain>
    </source>
</reference>
<protein>
    <submittedName>
        <fullName evidence="5">Mucorpepsin</fullName>
    </submittedName>
</protein>
<keyword evidence="6" id="KW-1185">Reference proteome</keyword>
<evidence type="ECO:0000256" key="2">
    <source>
        <dbReference type="PIRSR" id="PIRSR601461-1"/>
    </source>
</evidence>
<dbReference type="Gene3D" id="2.40.70.10">
    <property type="entry name" value="Acid Proteases"/>
    <property type="match status" value="2"/>
</dbReference>
<sequence length="478" mass="51166">MMLTNSVLLVCIASITCVDLAAAAEKVLRLPLKQLDRSRGDLQKRDGSNKVPLYNANGKEYLIEVGVGTPPQYFNLTMDTGSADFWIPSSACPKSMCPHARFNSIFSSTFIPLNNQKLSIEYGVGSAEGNYGLDTLTFKYSNVSLSNTTIGVVSNTSDILVETDEMPSNGILGIGYPDLSMKSDGRPHHIVTELFDANVIAEPVFSLFLNTQSAFGKTGELILGGTDPTRYTGQIEYAPIVNFHLGGKHVSPNLGANKTNAGNDTYLYWAVPGQGASTSTGYHYDAPDLSAYVLDTGTTLTYAPKKVVQSIVMSLTNNSKSTEWDAIQEIYTVSCSLAEKSDLFVEFLISSSDTAKSTTPMKMTVPASELVIPLDDSPTPENATSCMFGIAPMPTGLKLTSGDTWVLGESVLRSLYTVFDLKQNRFGMAKLSSSSAEMTTSHSTTAAAISPSATSTLLAQTDAYSGISNNESAASLQF</sequence>